<proteinExistence type="predicted"/>
<dbReference type="Proteomes" id="UP000076798">
    <property type="component" value="Unassembled WGS sequence"/>
</dbReference>
<sequence>MLDVLYGTLPYAYCLSDPKIIYSLMKKEDPFGIRPKTRKASTPRNDYDHIYNDLCQRLEPIRASTPPGIIKVELDQLCDLWSTMVGCWRFRVYKRPSANLVLFRLKTLNKLEICGTLVKYLHSSVSGFQRLEDIVRFAADQKNISEHLESSTDRSLGALAIANRRIRNKIDNDLRKHDDGIMLSQRALGSSQGMPSFMTGLPVQMASLPDGPPLGGDESDSEADADVA</sequence>
<accession>A0A165WZX8</accession>
<feature type="region of interest" description="Disordered" evidence="1">
    <location>
        <begin position="205"/>
        <end position="228"/>
    </location>
</feature>
<protein>
    <submittedName>
        <fullName evidence="2">Uncharacterized protein</fullName>
    </submittedName>
</protein>
<evidence type="ECO:0000256" key="1">
    <source>
        <dbReference type="SAM" id="MobiDB-lite"/>
    </source>
</evidence>
<evidence type="ECO:0000313" key="3">
    <source>
        <dbReference type="Proteomes" id="UP000076798"/>
    </source>
</evidence>
<reference evidence="2 3" key="1">
    <citation type="journal article" date="2016" name="Mol. Biol. Evol.">
        <title>Comparative Genomics of Early-Diverging Mushroom-Forming Fungi Provides Insights into the Origins of Lignocellulose Decay Capabilities.</title>
        <authorList>
            <person name="Nagy L.G."/>
            <person name="Riley R."/>
            <person name="Tritt A."/>
            <person name="Adam C."/>
            <person name="Daum C."/>
            <person name="Floudas D."/>
            <person name="Sun H."/>
            <person name="Yadav J.S."/>
            <person name="Pangilinan J."/>
            <person name="Larsson K.H."/>
            <person name="Matsuura K."/>
            <person name="Barry K."/>
            <person name="Labutti K."/>
            <person name="Kuo R."/>
            <person name="Ohm R.A."/>
            <person name="Bhattacharya S.S."/>
            <person name="Shirouzu T."/>
            <person name="Yoshinaga Y."/>
            <person name="Martin F.M."/>
            <person name="Grigoriev I.V."/>
            <person name="Hibbett D.S."/>
        </authorList>
    </citation>
    <scope>NUCLEOTIDE SEQUENCE [LARGE SCALE GENOMIC DNA]</scope>
    <source>
        <strain evidence="2 3">HHB10207 ss-3</strain>
    </source>
</reference>
<name>A0A165WZX8_9AGAM</name>
<evidence type="ECO:0000313" key="2">
    <source>
        <dbReference type="EMBL" id="KZT31695.1"/>
    </source>
</evidence>
<organism evidence="2 3">
    <name type="scientific">Sistotremastrum suecicum HHB10207 ss-3</name>
    <dbReference type="NCBI Taxonomy" id="1314776"/>
    <lineage>
        <taxon>Eukaryota</taxon>
        <taxon>Fungi</taxon>
        <taxon>Dikarya</taxon>
        <taxon>Basidiomycota</taxon>
        <taxon>Agaricomycotina</taxon>
        <taxon>Agaricomycetes</taxon>
        <taxon>Sistotremastrales</taxon>
        <taxon>Sistotremastraceae</taxon>
        <taxon>Sistotremastrum</taxon>
    </lineage>
</organism>
<feature type="compositionally biased region" description="Acidic residues" evidence="1">
    <location>
        <begin position="217"/>
        <end position="228"/>
    </location>
</feature>
<dbReference type="EMBL" id="KV428488">
    <property type="protein sequence ID" value="KZT31695.1"/>
    <property type="molecule type" value="Genomic_DNA"/>
</dbReference>
<dbReference type="AlphaFoldDB" id="A0A165WZX8"/>
<gene>
    <name evidence="2" type="ORF">SISSUDRAFT_675589</name>
</gene>
<keyword evidence="3" id="KW-1185">Reference proteome</keyword>